<feature type="compositionally biased region" description="Basic and acidic residues" evidence="1">
    <location>
        <begin position="250"/>
        <end position="261"/>
    </location>
</feature>
<dbReference type="HOGENOM" id="CLU_943353_0_0_1"/>
<feature type="compositionally biased region" description="Acidic residues" evidence="1">
    <location>
        <begin position="232"/>
        <end position="242"/>
    </location>
</feature>
<protein>
    <submittedName>
        <fullName evidence="2">Uncharacterized protein</fullName>
    </submittedName>
</protein>
<name>A0A0D2FB05_9EURO</name>
<gene>
    <name evidence="2" type="ORF">PV04_07478</name>
</gene>
<feature type="compositionally biased region" description="Low complexity" evidence="1">
    <location>
        <begin position="23"/>
        <end position="33"/>
    </location>
</feature>
<evidence type="ECO:0000313" key="2">
    <source>
        <dbReference type="EMBL" id="KIW65198.1"/>
    </source>
</evidence>
<organism evidence="2 3">
    <name type="scientific">Phialophora macrospora</name>
    <dbReference type="NCBI Taxonomy" id="1851006"/>
    <lineage>
        <taxon>Eukaryota</taxon>
        <taxon>Fungi</taxon>
        <taxon>Dikarya</taxon>
        <taxon>Ascomycota</taxon>
        <taxon>Pezizomycotina</taxon>
        <taxon>Eurotiomycetes</taxon>
        <taxon>Chaetothyriomycetidae</taxon>
        <taxon>Chaetothyriales</taxon>
        <taxon>Herpotrichiellaceae</taxon>
        <taxon>Phialophora</taxon>
    </lineage>
</organism>
<feature type="region of interest" description="Disordered" evidence="1">
    <location>
        <begin position="153"/>
        <end position="197"/>
    </location>
</feature>
<feature type="region of interest" description="Disordered" evidence="1">
    <location>
        <begin position="232"/>
        <end position="264"/>
    </location>
</feature>
<keyword evidence="3" id="KW-1185">Reference proteome</keyword>
<reference evidence="2 3" key="1">
    <citation type="submission" date="2015-01" db="EMBL/GenBank/DDBJ databases">
        <title>The Genome Sequence of Capronia semiimmersa CBS27337.</title>
        <authorList>
            <consortium name="The Broad Institute Genomics Platform"/>
            <person name="Cuomo C."/>
            <person name="de Hoog S."/>
            <person name="Gorbushina A."/>
            <person name="Stielow B."/>
            <person name="Teixiera M."/>
            <person name="Abouelleil A."/>
            <person name="Chapman S.B."/>
            <person name="Priest M."/>
            <person name="Young S.K."/>
            <person name="Wortman J."/>
            <person name="Nusbaum C."/>
            <person name="Birren B."/>
        </authorList>
    </citation>
    <scope>NUCLEOTIDE SEQUENCE [LARGE SCALE GENOMIC DNA]</scope>
    <source>
        <strain evidence="2 3">CBS 27337</strain>
    </source>
</reference>
<sequence length="285" mass="33775">MPPHRDCHCKHCSTNSSKRAKRQQPQSQLQSTGQTVRVLNISASDIFPILKIPTRIFTMAQEIKSLPFVRLERIETPKRYERGWNYVETRHGRLVLVRNKKDGHDLHRGGWIKNKPRERVVKEVLLVERDEEPEHRARRVEPRGAKVFIDIASGHARRKGSGSSDEAQPPTPRPRIRVRRPLNPYSPPPGHSYERVRPERRPVRVFEKLPIQRARLERVQPVQVMEEDTYCDDDEDDYEYDGPYESFDMPTREPRPYHMPEPENSFWDDDLQAWMVHRKPRVRFD</sequence>
<dbReference type="EMBL" id="KN846960">
    <property type="protein sequence ID" value="KIW65198.1"/>
    <property type="molecule type" value="Genomic_DNA"/>
</dbReference>
<feature type="region of interest" description="Disordered" evidence="1">
    <location>
        <begin position="1"/>
        <end position="33"/>
    </location>
</feature>
<accession>A0A0D2FB05</accession>
<evidence type="ECO:0000313" key="3">
    <source>
        <dbReference type="Proteomes" id="UP000054266"/>
    </source>
</evidence>
<evidence type="ECO:0000256" key="1">
    <source>
        <dbReference type="SAM" id="MobiDB-lite"/>
    </source>
</evidence>
<dbReference type="Proteomes" id="UP000054266">
    <property type="component" value="Unassembled WGS sequence"/>
</dbReference>
<proteinExistence type="predicted"/>
<dbReference type="AlphaFoldDB" id="A0A0D2FB05"/>